<name>A0A0C3GRR9_OIDMZ</name>
<proteinExistence type="predicted"/>
<dbReference type="InParanoid" id="A0A0C3GRR9"/>
<evidence type="ECO:0000313" key="1">
    <source>
        <dbReference type="EMBL" id="KIM93141.1"/>
    </source>
</evidence>
<sequence>MSVYDIARKNFLSLAKKNRAPIPIMTDNEKFVGALPVSPTSDLMGIIRSLFNNLTIEMAKYKHGTWVVAEVDGQSVGLSVDIPGFFNIAYRADAFESKEDAFKDAWNSQRSMNFLDYTDDELKSET</sequence>
<accession>A0A0C3GRR9</accession>
<organism evidence="1 2">
    <name type="scientific">Oidiodendron maius (strain Zn)</name>
    <dbReference type="NCBI Taxonomy" id="913774"/>
    <lineage>
        <taxon>Eukaryota</taxon>
        <taxon>Fungi</taxon>
        <taxon>Dikarya</taxon>
        <taxon>Ascomycota</taxon>
        <taxon>Pezizomycotina</taxon>
        <taxon>Leotiomycetes</taxon>
        <taxon>Leotiomycetes incertae sedis</taxon>
        <taxon>Myxotrichaceae</taxon>
        <taxon>Oidiodendron</taxon>
    </lineage>
</organism>
<keyword evidence="2" id="KW-1185">Reference proteome</keyword>
<reference evidence="1 2" key="1">
    <citation type="submission" date="2014-04" db="EMBL/GenBank/DDBJ databases">
        <authorList>
            <consortium name="DOE Joint Genome Institute"/>
            <person name="Kuo A."/>
            <person name="Martino E."/>
            <person name="Perotto S."/>
            <person name="Kohler A."/>
            <person name="Nagy L.G."/>
            <person name="Floudas D."/>
            <person name="Copeland A."/>
            <person name="Barry K.W."/>
            <person name="Cichocki N."/>
            <person name="Veneault-Fourrey C."/>
            <person name="LaButti K."/>
            <person name="Lindquist E.A."/>
            <person name="Lipzen A."/>
            <person name="Lundell T."/>
            <person name="Morin E."/>
            <person name="Murat C."/>
            <person name="Sun H."/>
            <person name="Tunlid A."/>
            <person name="Henrissat B."/>
            <person name="Grigoriev I.V."/>
            <person name="Hibbett D.S."/>
            <person name="Martin F."/>
            <person name="Nordberg H.P."/>
            <person name="Cantor M.N."/>
            <person name="Hua S.X."/>
        </authorList>
    </citation>
    <scope>NUCLEOTIDE SEQUENCE [LARGE SCALE GENOMIC DNA]</scope>
    <source>
        <strain evidence="1 2">Zn</strain>
    </source>
</reference>
<evidence type="ECO:0000313" key="2">
    <source>
        <dbReference type="Proteomes" id="UP000054321"/>
    </source>
</evidence>
<dbReference type="AlphaFoldDB" id="A0A0C3GRR9"/>
<reference evidence="2" key="2">
    <citation type="submission" date="2015-01" db="EMBL/GenBank/DDBJ databases">
        <title>Evolutionary Origins and Diversification of the Mycorrhizal Mutualists.</title>
        <authorList>
            <consortium name="DOE Joint Genome Institute"/>
            <consortium name="Mycorrhizal Genomics Consortium"/>
            <person name="Kohler A."/>
            <person name="Kuo A."/>
            <person name="Nagy L.G."/>
            <person name="Floudas D."/>
            <person name="Copeland A."/>
            <person name="Barry K.W."/>
            <person name="Cichocki N."/>
            <person name="Veneault-Fourrey C."/>
            <person name="LaButti K."/>
            <person name="Lindquist E.A."/>
            <person name="Lipzen A."/>
            <person name="Lundell T."/>
            <person name="Morin E."/>
            <person name="Murat C."/>
            <person name="Riley R."/>
            <person name="Ohm R."/>
            <person name="Sun H."/>
            <person name="Tunlid A."/>
            <person name="Henrissat B."/>
            <person name="Grigoriev I.V."/>
            <person name="Hibbett D.S."/>
            <person name="Martin F."/>
        </authorList>
    </citation>
    <scope>NUCLEOTIDE SEQUENCE [LARGE SCALE GENOMIC DNA]</scope>
    <source>
        <strain evidence="2">Zn</strain>
    </source>
</reference>
<gene>
    <name evidence="1" type="ORF">OIDMADRAFT_149830</name>
</gene>
<dbReference type="HOGENOM" id="CLU_1982214_0_0_1"/>
<dbReference type="Proteomes" id="UP000054321">
    <property type="component" value="Unassembled WGS sequence"/>
</dbReference>
<protein>
    <submittedName>
        <fullName evidence="1">Uncharacterized protein</fullName>
    </submittedName>
</protein>
<dbReference type="EMBL" id="KN832899">
    <property type="protein sequence ID" value="KIM93141.1"/>
    <property type="molecule type" value="Genomic_DNA"/>
</dbReference>